<dbReference type="InterPro" id="IPR002938">
    <property type="entry name" value="FAD-bd"/>
</dbReference>
<feature type="domain" description="FAD-binding" evidence="7">
    <location>
        <begin position="2"/>
        <end position="347"/>
    </location>
</feature>
<keyword evidence="3" id="KW-0274">FAD</keyword>
<evidence type="ECO:0000256" key="2">
    <source>
        <dbReference type="ARBA" id="ARBA00022630"/>
    </source>
</evidence>
<dbReference type="EMBL" id="LYMM01000031">
    <property type="protein sequence ID" value="PNU04754.1"/>
    <property type="molecule type" value="Genomic_DNA"/>
</dbReference>
<keyword evidence="9" id="KW-1185">Reference proteome</keyword>
<protein>
    <recommendedName>
        <fullName evidence="7">FAD-binding domain-containing protein</fullName>
    </recommendedName>
</protein>
<comment type="cofactor">
    <cofactor evidence="1">
        <name>FAD</name>
        <dbReference type="ChEBI" id="CHEBI:57692"/>
    </cofactor>
</comment>
<sequence length="389" mass="42493">MTDIIIVGGGIAGLTAALGLQRQGLKVRLFEQAAQFGDVGAGITLSQPASRGLFSLGLRDAIERDADIPVRAGGADWRTGERMGGPDQVAIARDRGEIPYFYQLHRADMHAILADAVHAMDPLTIALNRQLVALEQDDTGVTARFADGSAERAPVLVGADGINSRVRSILFGEENPRFTGQVAYRFLIPVEQVQAQMRLGPSLNYLGPNRQLLRYLIRHGTVVNGVAFVKTDSWTGEGWSTPATNAEMLEKFADWNDDVKALLRAAPPEGTRKWALFDRDPLPQWTVGRVTLMGDGAHPMLPFLGLGAAMGIEDAVVFARAFTTSADPVAALHRYEATRRERANWVLLRSRRQGEINQSADPEQRKRNGTDPENENLMTYDPATTEIAA</sequence>
<dbReference type="PRINTS" id="PR00420">
    <property type="entry name" value="RNGMNOXGNASE"/>
</dbReference>
<keyword evidence="2" id="KW-0285">Flavoprotein</keyword>
<dbReference type="GO" id="GO:0071949">
    <property type="term" value="F:FAD binding"/>
    <property type="evidence" value="ECO:0007669"/>
    <property type="project" value="InterPro"/>
</dbReference>
<feature type="region of interest" description="Disordered" evidence="6">
    <location>
        <begin position="355"/>
        <end position="389"/>
    </location>
</feature>
<proteinExistence type="predicted"/>
<dbReference type="PANTHER" id="PTHR13789:SF318">
    <property type="entry name" value="GERANYLGERANYL DIPHOSPHATE REDUCTASE"/>
    <property type="match status" value="1"/>
</dbReference>
<dbReference type="InterPro" id="IPR036188">
    <property type="entry name" value="FAD/NAD-bd_sf"/>
</dbReference>
<dbReference type="Proteomes" id="UP000236327">
    <property type="component" value="Unassembled WGS sequence"/>
</dbReference>
<gene>
    <name evidence="8" type="ORF">A8V01_18515</name>
</gene>
<keyword evidence="5" id="KW-0503">Monooxygenase</keyword>
<dbReference type="Gene3D" id="3.50.50.60">
    <property type="entry name" value="FAD/NAD(P)-binding domain"/>
    <property type="match status" value="1"/>
</dbReference>
<accession>A0A2K2G180</accession>
<comment type="caution">
    <text evidence="8">The sequence shown here is derived from an EMBL/GenBank/DDBJ whole genome shotgun (WGS) entry which is preliminary data.</text>
</comment>
<evidence type="ECO:0000313" key="8">
    <source>
        <dbReference type="EMBL" id="PNU04754.1"/>
    </source>
</evidence>
<dbReference type="InterPro" id="IPR050493">
    <property type="entry name" value="FAD-dep_Monooxygenase_BioMet"/>
</dbReference>
<dbReference type="SUPFAM" id="SSF54373">
    <property type="entry name" value="FAD-linked reductases, C-terminal domain"/>
    <property type="match status" value="1"/>
</dbReference>
<organism evidence="8 9">
    <name type="scientific">Novosphingobium guangzhouense</name>
    <dbReference type="NCBI Taxonomy" id="1850347"/>
    <lineage>
        <taxon>Bacteria</taxon>
        <taxon>Pseudomonadati</taxon>
        <taxon>Pseudomonadota</taxon>
        <taxon>Alphaproteobacteria</taxon>
        <taxon>Sphingomonadales</taxon>
        <taxon>Sphingomonadaceae</taxon>
        <taxon>Novosphingobium</taxon>
    </lineage>
</organism>
<dbReference type="OrthoDB" id="4230779at2"/>
<dbReference type="Pfam" id="PF01494">
    <property type="entry name" value="FAD_binding_3"/>
    <property type="match status" value="1"/>
</dbReference>
<reference evidence="8 9" key="1">
    <citation type="submission" date="2016-05" db="EMBL/GenBank/DDBJ databases">
        <title>Complete genome sequence of Novosphingobium guangzhouense SA925(T).</title>
        <authorList>
            <person name="Sha S."/>
        </authorList>
    </citation>
    <scope>NUCLEOTIDE SEQUENCE [LARGE SCALE GENOMIC DNA]</scope>
    <source>
        <strain evidence="8 9">SA925</strain>
    </source>
</reference>
<dbReference type="GO" id="GO:0004497">
    <property type="term" value="F:monooxygenase activity"/>
    <property type="evidence" value="ECO:0007669"/>
    <property type="project" value="UniProtKB-KW"/>
</dbReference>
<evidence type="ECO:0000256" key="1">
    <source>
        <dbReference type="ARBA" id="ARBA00001974"/>
    </source>
</evidence>
<evidence type="ECO:0000259" key="7">
    <source>
        <dbReference type="Pfam" id="PF01494"/>
    </source>
</evidence>
<evidence type="ECO:0000313" key="9">
    <source>
        <dbReference type="Proteomes" id="UP000236327"/>
    </source>
</evidence>
<name>A0A2K2G180_9SPHN</name>
<evidence type="ECO:0000256" key="6">
    <source>
        <dbReference type="SAM" id="MobiDB-lite"/>
    </source>
</evidence>
<dbReference type="RefSeq" id="WP_103095948.1">
    <property type="nucleotide sequence ID" value="NZ_LYMM01000031.1"/>
</dbReference>
<evidence type="ECO:0000256" key="5">
    <source>
        <dbReference type="ARBA" id="ARBA00023033"/>
    </source>
</evidence>
<dbReference type="SUPFAM" id="SSF51905">
    <property type="entry name" value="FAD/NAD(P)-binding domain"/>
    <property type="match status" value="1"/>
</dbReference>
<keyword evidence="4" id="KW-0560">Oxidoreductase</keyword>
<dbReference type="AlphaFoldDB" id="A0A2K2G180"/>
<dbReference type="PANTHER" id="PTHR13789">
    <property type="entry name" value="MONOOXYGENASE"/>
    <property type="match status" value="1"/>
</dbReference>
<evidence type="ECO:0000256" key="4">
    <source>
        <dbReference type="ARBA" id="ARBA00023002"/>
    </source>
</evidence>
<evidence type="ECO:0000256" key="3">
    <source>
        <dbReference type="ARBA" id="ARBA00022827"/>
    </source>
</evidence>